<comment type="caution">
    <text evidence="1">The sequence shown here is derived from an EMBL/GenBank/DDBJ whole genome shotgun (WGS) entry which is preliminary data.</text>
</comment>
<keyword evidence="2" id="KW-1185">Reference proteome</keyword>
<name>A0ABP3FDS6_9GAMM</name>
<dbReference type="Proteomes" id="UP001501787">
    <property type="component" value="Unassembled WGS sequence"/>
</dbReference>
<evidence type="ECO:0000313" key="2">
    <source>
        <dbReference type="Proteomes" id="UP001501787"/>
    </source>
</evidence>
<proteinExistence type="predicted"/>
<protein>
    <submittedName>
        <fullName evidence="1">Uncharacterized protein</fullName>
    </submittedName>
</protein>
<accession>A0ABP3FDS6</accession>
<dbReference type="EMBL" id="BAAAFR010000001">
    <property type="protein sequence ID" value="GAA0312732.1"/>
    <property type="molecule type" value="Genomic_DNA"/>
</dbReference>
<dbReference type="RefSeq" id="WP_201503755.1">
    <property type="nucleotide sequence ID" value="NZ_BAAAFR010000001.1"/>
</dbReference>
<reference evidence="2" key="1">
    <citation type="journal article" date="2019" name="Int. J. Syst. Evol. Microbiol.">
        <title>The Global Catalogue of Microorganisms (GCM) 10K type strain sequencing project: providing services to taxonomists for standard genome sequencing and annotation.</title>
        <authorList>
            <consortium name="The Broad Institute Genomics Platform"/>
            <consortium name="The Broad Institute Genome Sequencing Center for Infectious Disease"/>
            <person name="Wu L."/>
            <person name="Ma J."/>
        </authorList>
    </citation>
    <scope>NUCLEOTIDE SEQUENCE [LARGE SCALE GENOMIC DNA]</scope>
    <source>
        <strain evidence="2">JCM 16343</strain>
    </source>
</reference>
<sequence length="187" mass="21460">MSSTSWAKSTEPEFDNSFYISKICTAYITQNDAEYCDDGYILKSETLANGQTKETVLMDEIGAYGWNHISINKIDTETYHVYVGCGTSCGANMLFGRDSKEQDFGLYFDRHANSQCTIEYDNEKKQWVARRFFSNKESLLPSTYDPDAFAFAAYPKYRVEFDQKGRLIVKENFSDEVIQTLPNPCDH</sequence>
<evidence type="ECO:0000313" key="1">
    <source>
        <dbReference type="EMBL" id="GAA0312732.1"/>
    </source>
</evidence>
<gene>
    <name evidence="1" type="ORF">GCM10009129_07590</name>
</gene>
<organism evidence="1 2">
    <name type="scientific">Psychrobacter aestuarii</name>
    <dbReference type="NCBI Taxonomy" id="556327"/>
    <lineage>
        <taxon>Bacteria</taxon>
        <taxon>Pseudomonadati</taxon>
        <taxon>Pseudomonadota</taxon>
        <taxon>Gammaproteobacteria</taxon>
        <taxon>Moraxellales</taxon>
        <taxon>Moraxellaceae</taxon>
        <taxon>Psychrobacter</taxon>
    </lineage>
</organism>